<feature type="active site" evidence="4">
    <location>
        <position position="141"/>
    </location>
</feature>
<name>A0A1W2DWQ9_9HYPH</name>
<dbReference type="InterPro" id="IPR036986">
    <property type="entry name" value="S4_RNA-bd_sf"/>
</dbReference>
<dbReference type="PROSITE" id="PS50889">
    <property type="entry name" value="S4"/>
    <property type="match status" value="1"/>
</dbReference>
<evidence type="ECO:0000256" key="6">
    <source>
        <dbReference type="RuleBase" id="RU362028"/>
    </source>
</evidence>
<dbReference type="Gene3D" id="3.10.290.10">
    <property type="entry name" value="RNA-binding S4 domain"/>
    <property type="match status" value="1"/>
</dbReference>
<dbReference type="OrthoDB" id="9807829at2"/>
<keyword evidence="5" id="KW-0694">RNA-binding</keyword>
<dbReference type="Proteomes" id="UP000192656">
    <property type="component" value="Unassembled WGS sequence"/>
</dbReference>
<evidence type="ECO:0000313" key="8">
    <source>
        <dbReference type="EMBL" id="SMD01552.1"/>
    </source>
</evidence>
<evidence type="ECO:0000256" key="5">
    <source>
        <dbReference type="PROSITE-ProRule" id="PRU00182"/>
    </source>
</evidence>
<dbReference type="AlphaFoldDB" id="A0A1W2DWQ9"/>
<evidence type="ECO:0000256" key="2">
    <source>
        <dbReference type="ARBA" id="ARBA00023235"/>
    </source>
</evidence>
<dbReference type="PANTHER" id="PTHR21600:SF44">
    <property type="entry name" value="RIBOSOMAL LARGE SUBUNIT PSEUDOURIDINE SYNTHASE D"/>
    <property type="match status" value="1"/>
</dbReference>
<dbReference type="Pfam" id="PF00849">
    <property type="entry name" value="PseudoU_synth_2"/>
    <property type="match status" value="1"/>
</dbReference>
<comment type="catalytic activity">
    <reaction evidence="3">
        <text>uridine(1911/1915/1917) in 23S rRNA = pseudouridine(1911/1915/1917) in 23S rRNA</text>
        <dbReference type="Rhea" id="RHEA:42524"/>
        <dbReference type="Rhea" id="RHEA-COMP:10097"/>
        <dbReference type="Rhea" id="RHEA-COMP:10098"/>
        <dbReference type="ChEBI" id="CHEBI:65314"/>
        <dbReference type="ChEBI" id="CHEBI:65315"/>
        <dbReference type="EC" id="5.4.99.23"/>
    </reaction>
</comment>
<dbReference type="CDD" id="cd00165">
    <property type="entry name" value="S4"/>
    <property type="match status" value="1"/>
</dbReference>
<evidence type="ECO:0000313" key="9">
    <source>
        <dbReference type="Proteomes" id="UP000192656"/>
    </source>
</evidence>
<evidence type="ECO:0000259" key="7">
    <source>
        <dbReference type="SMART" id="SM00363"/>
    </source>
</evidence>
<evidence type="ECO:0000256" key="4">
    <source>
        <dbReference type="PIRSR" id="PIRSR606225-1"/>
    </source>
</evidence>
<dbReference type="NCBIfam" id="TIGR00005">
    <property type="entry name" value="rluA_subfam"/>
    <property type="match status" value="1"/>
</dbReference>
<organism evidence="8 9">
    <name type="scientific">Fulvimarina manganoxydans</name>
    <dbReference type="NCBI Taxonomy" id="937218"/>
    <lineage>
        <taxon>Bacteria</taxon>
        <taxon>Pseudomonadati</taxon>
        <taxon>Pseudomonadota</taxon>
        <taxon>Alphaproteobacteria</taxon>
        <taxon>Hyphomicrobiales</taxon>
        <taxon>Aurantimonadaceae</taxon>
        <taxon>Fulvimarina</taxon>
    </lineage>
</organism>
<comment type="catalytic activity">
    <reaction evidence="6">
        <text>a uridine in RNA = a pseudouridine in RNA</text>
        <dbReference type="Rhea" id="RHEA:48348"/>
        <dbReference type="Rhea" id="RHEA-COMP:12068"/>
        <dbReference type="Rhea" id="RHEA-COMP:12069"/>
        <dbReference type="ChEBI" id="CHEBI:65314"/>
        <dbReference type="ChEBI" id="CHEBI:65315"/>
    </reaction>
</comment>
<protein>
    <recommendedName>
        <fullName evidence="6">Pseudouridine synthase</fullName>
        <ecNumber evidence="6">5.4.99.-</ecNumber>
    </recommendedName>
</protein>
<dbReference type="InterPro" id="IPR006225">
    <property type="entry name" value="PsdUridine_synth_RluC/D"/>
</dbReference>
<gene>
    <name evidence="8" type="ORF">SAMN06297251_11848</name>
</gene>
<dbReference type="GO" id="GO:0160140">
    <property type="term" value="F:23S rRNA pseudouridine(1911/1915/1917) synthase activity"/>
    <property type="evidence" value="ECO:0007669"/>
    <property type="project" value="UniProtKB-EC"/>
</dbReference>
<comment type="similarity">
    <text evidence="1 6">Belongs to the pseudouridine synthase RluA family.</text>
</comment>
<dbReference type="SMART" id="SM00363">
    <property type="entry name" value="S4"/>
    <property type="match status" value="1"/>
</dbReference>
<dbReference type="InterPro" id="IPR006224">
    <property type="entry name" value="PsdUridine_synth_RluA-like_CS"/>
</dbReference>
<evidence type="ECO:0000256" key="1">
    <source>
        <dbReference type="ARBA" id="ARBA00010876"/>
    </source>
</evidence>
<proteinExistence type="inferred from homology"/>
<reference evidence="8 9" key="1">
    <citation type="submission" date="2017-04" db="EMBL/GenBank/DDBJ databases">
        <authorList>
            <person name="Afonso C.L."/>
            <person name="Miller P.J."/>
            <person name="Scott M.A."/>
            <person name="Spackman E."/>
            <person name="Goraichik I."/>
            <person name="Dimitrov K.M."/>
            <person name="Suarez D.L."/>
            <person name="Swayne D.E."/>
        </authorList>
    </citation>
    <scope>NUCLEOTIDE SEQUENCE [LARGE SCALE GENOMIC DNA]</scope>
    <source>
        <strain evidence="8 9">CGMCC 1.10972</strain>
    </source>
</reference>
<dbReference type="CDD" id="cd02869">
    <property type="entry name" value="PseudoU_synth_RluA_like"/>
    <property type="match status" value="1"/>
</dbReference>
<dbReference type="SUPFAM" id="SSF55174">
    <property type="entry name" value="Alpha-L RNA-binding motif"/>
    <property type="match status" value="1"/>
</dbReference>
<dbReference type="InterPro" id="IPR020103">
    <property type="entry name" value="PsdUridine_synth_cat_dom_sf"/>
</dbReference>
<dbReference type="EMBL" id="FWXR01000018">
    <property type="protein sequence ID" value="SMD01552.1"/>
    <property type="molecule type" value="Genomic_DNA"/>
</dbReference>
<keyword evidence="2 6" id="KW-0413">Isomerase</keyword>
<accession>A0A1W2DWQ9</accession>
<feature type="domain" description="RNA-binding S4" evidence="7">
    <location>
        <begin position="15"/>
        <end position="81"/>
    </location>
</feature>
<dbReference type="GO" id="GO:0000455">
    <property type="term" value="P:enzyme-directed rRNA pseudouridine synthesis"/>
    <property type="evidence" value="ECO:0007669"/>
    <property type="project" value="TreeGrafter"/>
</dbReference>
<dbReference type="InterPro" id="IPR002942">
    <property type="entry name" value="S4_RNA-bd"/>
</dbReference>
<evidence type="ECO:0000256" key="3">
    <source>
        <dbReference type="ARBA" id="ARBA00036882"/>
    </source>
</evidence>
<comment type="function">
    <text evidence="6">Responsible for synthesis of pseudouridine from uracil.</text>
</comment>
<sequence length="335" mass="35688">MEKRRYRVGAEEAGERIDAFLAKASEGELSRARIQGLIADGAVTLAGVPIAAAKRRVSEGEEIEIGFPAPEDPEPEGEAIPLMIAYEDDELIVVDKPAGLVTHPGPGNWTGTLVNGLIHHCGDSLSGINGVRRPGIVHRLDKETSGLIVVAKTDAAHKGLAAQFAAHGQDGQMRRAYNALVWGKPLPEVSVIDAPLGRARNDRTRRAVVSPNAPDARHAVTHYTVLAAAPGQEPLASLVECRLETGRTHQIRVHMAHIKHPLVGDGVYGAGFRTKSAKLEEGPRAVVEGFSRQALHAAELGFVHPVSGEPMAFRSPIPADMRELGAALAVEITSK</sequence>
<keyword evidence="9" id="KW-1185">Reference proteome</keyword>
<dbReference type="RefSeq" id="WP_084411696.1">
    <property type="nucleotide sequence ID" value="NZ_FWXR01000018.1"/>
</dbReference>
<dbReference type="PANTHER" id="PTHR21600">
    <property type="entry name" value="MITOCHONDRIAL RNA PSEUDOURIDINE SYNTHASE"/>
    <property type="match status" value="1"/>
</dbReference>
<dbReference type="PROSITE" id="PS01129">
    <property type="entry name" value="PSI_RLU"/>
    <property type="match status" value="1"/>
</dbReference>
<dbReference type="EC" id="5.4.99.-" evidence="6"/>
<dbReference type="STRING" id="937218.SAMN06297251_11848"/>
<dbReference type="InterPro" id="IPR050188">
    <property type="entry name" value="RluA_PseudoU_synthase"/>
</dbReference>
<dbReference type="Gene3D" id="3.30.2350.10">
    <property type="entry name" value="Pseudouridine synthase"/>
    <property type="match status" value="1"/>
</dbReference>
<dbReference type="SUPFAM" id="SSF55120">
    <property type="entry name" value="Pseudouridine synthase"/>
    <property type="match status" value="1"/>
</dbReference>
<dbReference type="GO" id="GO:0003723">
    <property type="term" value="F:RNA binding"/>
    <property type="evidence" value="ECO:0007669"/>
    <property type="project" value="UniProtKB-KW"/>
</dbReference>
<dbReference type="InterPro" id="IPR006145">
    <property type="entry name" value="PsdUridine_synth_RsuA/RluA"/>
</dbReference>